<dbReference type="InParanoid" id="A0A1U7ZUU9"/>
<evidence type="ECO:0000256" key="3">
    <source>
        <dbReference type="ARBA" id="ARBA00022982"/>
    </source>
</evidence>
<dbReference type="FunFam" id="3.40.30.10:FF:000259">
    <property type="entry name" value="Thioredoxin-like protein Clot"/>
    <property type="match status" value="1"/>
</dbReference>
<comment type="function">
    <text evidence="6">Probable thiol-disulfide oxidoreductase that may participate in various redox reactions.</text>
</comment>
<dbReference type="InterPro" id="IPR036249">
    <property type="entry name" value="Thioredoxin-like_sf"/>
</dbReference>
<evidence type="ECO:0000259" key="9">
    <source>
        <dbReference type="Pfam" id="PF06110"/>
    </source>
</evidence>
<dbReference type="Pfam" id="PF06110">
    <property type="entry name" value="TXD17-like_Trx"/>
    <property type="match status" value="1"/>
</dbReference>
<proteinExistence type="inferred from homology"/>
<dbReference type="RefSeq" id="XP_010257409.1">
    <property type="nucleotide sequence ID" value="XM_010259107.2"/>
</dbReference>
<protein>
    <recommendedName>
        <fullName evidence="7">Thioredoxin-like protein Clot</fullName>
    </recommendedName>
    <alternativeName>
        <fullName evidence="8">Thioredoxin Clot</fullName>
    </alternativeName>
</protein>
<dbReference type="GO" id="GO:0047134">
    <property type="term" value="F:protein-disulfide reductase [NAD(P)H] activity"/>
    <property type="evidence" value="ECO:0000318"/>
    <property type="project" value="GO_Central"/>
</dbReference>
<evidence type="ECO:0000256" key="4">
    <source>
        <dbReference type="ARBA" id="ARBA00023157"/>
    </source>
</evidence>
<feature type="domain" description="Thioredoxin" evidence="9">
    <location>
        <begin position="60"/>
        <end position="175"/>
    </location>
</feature>
<organism evidence="10 11">
    <name type="scientific">Nelumbo nucifera</name>
    <name type="common">Sacred lotus</name>
    <dbReference type="NCBI Taxonomy" id="4432"/>
    <lineage>
        <taxon>Eukaryota</taxon>
        <taxon>Viridiplantae</taxon>
        <taxon>Streptophyta</taxon>
        <taxon>Embryophyta</taxon>
        <taxon>Tracheophyta</taxon>
        <taxon>Spermatophyta</taxon>
        <taxon>Magnoliopsida</taxon>
        <taxon>Proteales</taxon>
        <taxon>Nelumbonaceae</taxon>
        <taxon>Nelumbo</taxon>
    </lineage>
</organism>
<dbReference type="PANTHER" id="PTHR12452:SF0">
    <property type="entry name" value="THIOREDOXIN DOMAIN-CONTAINING PROTEIN 17"/>
    <property type="match status" value="1"/>
</dbReference>
<dbReference type="FunCoup" id="A0A1U7ZUU9">
    <property type="interactions" value="2491"/>
</dbReference>
<sequence length="179" mass="20705">MSIVRFALVSLFLFFLLYLINYSTFVFLSREPEYQTQNSFPSTLVRKMHLNMLDATLSSFDQVFERFKSDAPKHQVNLILFLADKDPSTSLSWCPDCVRAEPVIYKKLEASATDVVLLRAFVGDRPTWRNPLHPWRVDSRFKLKGVPTLVRWENDAITGRLEDDEAHLEHKIDGLISGK</sequence>
<evidence type="ECO:0000256" key="5">
    <source>
        <dbReference type="ARBA" id="ARBA00023284"/>
    </source>
</evidence>
<accession>A0A1U7ZUU9</accession>
<name>A0A1U7ZUU9_NELNU</name>
<dbReference type="InterPro" id="IPR010357">
    <property type="entry name" value="TXNDC17_dom"/>
</dbReference>
<evidence type="ECO:0000256" key="7">
    <source>
        <dbReference type="ARBA" id="ARBA00071006"/>
    </source>
</evidence>
<evidence type="ECO:0000256" key="1">
    <source>
        <dbReference type="ARBA" id="ARBA00008987"/>
    </source>
</evidence>
<evidence type="ECO:0000256" key="8">
    <source>
        <dbReference type="ARBA" id="ARBA00083188"/>
    </source>
</evidence>
<keyword evidence="5" id="KW-0676">Redox-active center</keyword>
<keyword evidence="3" id="KW-0249">Electron transport</keyword>
<evidence type="ECO:0000256" key="2">
    <source>
        <dbReference type="ARBA" id="ARBA00022448"/>
    </source>
</evidence>
<dbReference type="KEGG" id="nnu:104597520"/>
<dbReference type="PANTHER" id="PTHR12452">
    <property type="entry name" value="42-9-9 PROTEIN-RELATED"/>
    <property type="match status" value="1"/>
</dbReference>
<dbReference type="STRING" id="4432.A0A1U7ZUU9"/>
<dbReference type="Gene3D" id="3.40.30.10">
    <property type="entry name" value="Glutaredoxin"/>
    <property type="match status" value="1"/>
</dbReference>
<dbReference type="GO" id="GO:0005829">
    <property type="term" value="C:cytosol"/>
    <property type="evidence" value="ECO:0000318"/>
    <property type="project" value="GO_Central"/>
</dbReference>
<gene>
    <name evidence="11" type="primary">LOC104597520</name>
</gene>
<reference evidence="11" key="1">
    <citation type="submission" date="2025-08" db="UniProtKB">
        <authorList>
            <consortium name="RefSeq"/>
        </authorList>
    </citation>
    <scope>IDENTIFICATION</scope>
</reference>
<dbReference type="OrthoDB" id="78947at2759"/>
<dbReference type="Proteomes" id="UP000189703">
    <property type="component" value="Unplaced"/>
</dbReference>
<evidence type="ECO:0000313" key="11">
    <source>
        <dbReference type="RefSeq" id="XP_010257409.1"/>
    </source>
</evidence>
<comment type="similarity">
    <text evidence="1">Belongs to the thioredoxin family.</text>
</comment>
<dbReference type="SUPFAM" id="SSF52833">
    <property type="entry name" value="Thioredoxin-like"/>
    <property type="match status" value="1"/>
</dbReference>
<keyword evidence="2" id="KW-0813">Transport</keyword>
<dbReference type="AlphaFoldDB" id="A0A1U7ZUU9"/>
<keyword evidence="10" id="KW-1185">Reference proteome</keyword>
<dbReference type="eggNOG" id="KOG3425">
    <property type="taxonomic scope" value="Eukaryota"/>
</dbReference>
<keyword evidence="4" id="KW-1015">Disulfide bond</keyword>
<dbReference type="InterPro" id="IPR045108">
    <property type="entry name" value="TXNDC17-like"/>
</dbReference>
<dbReference type="OMA" id="MFRIESP"/>
<evidence type="ECO:0000256" key="6">
    <source>
        <dbReference type="ARBA" id="ARBA00056742"/>
    </source>
</evidence>
<dbReference type="GeneID" id="104597520"/>
<evidence type="ECO:0000313" key="10">
    <source>
        <dbReference type="Proteomes" id="UP000189703"/>
    </source>
</evidence>